<dbReference type="AlphaFoldDB" id="A0A8H7ZNM1"/>
<dbReference type="PROSITE" id="PS51232">
    <property type="entry name" value="GBD_FH3"/>
    <property type="match status" value="1"/>
</dbReference>
<dbReference type="GO" id="GO:0051015">
    <property type="term" value="F:actin filament binding"/>
    <property type="evidence" value="ECO:0007669"/>
    <property type="project" value="TreeGrafter"/>
</dbReference>
<dbReference type="Gene3D" id="1.25.10.10">
    <property type="entry name" value="Leucine-rich Repeat Variant"/>
    <property type="match status" value="1"/>
</dbReference>
<dbReference type="GO" id="GO:0008360">
    <property type="term" value="P:regulation of cell shape"/>
    <property type="evidence" value="ECO:0007669"/>
    <property type="project" value="TreeGrafter"/>
</dbReference>
<evidence type="ECO:0000256" key="1">
    <source>
        <dbReference type="SAM" id="Coils"/>
    </source>
</evidence>
<dbReference type="GO" id="GO:0005829">
    <property type="term" value="C:cytosol"/>
    <property type="evidence" value="ECO:0007669"/>
    <property type="project" value="TreeGrafter"/>
</dbReference>
<reference evidence="3 4" key="1">
    <citation type="journal article" name="Sci. Rep.">
        <title>Genome-scale phylogenetic analyses confirm Olpidium as the closest living zoosporic fungus to the non-flagellated, terrestrial fungi.</title>
        <authorList>
            <person name="Chang Y."/>
            <person name="Rochon D."/>
            <person name="Sekimoto S."/>
            <person name="Wang Y."/>
            <person name="Chovatia M."/>
            <person name="Sandor L."/>
            <person name="Salamov A."/>
            <person name="Grigoriev I.V."/>
            <person name="Stajich J.E."/>
            <person name="Spatafora J.W."/>
        </authorList>
    </citation>
    <scope>NUCLEOTIDE SEQUENCE [LARGE SCALE GENOMIC DNA]</scope>
    <source>
        <strain evidence="3">S191</strain>
    </source>
</reference>
<name>A0A8H7ZNM1_9FUNG</name>
<organism evidence="3 4">
    <name type="scientific">Olpidium bornovanus</name>
    <dbReference type="NCBI Taxonomy" id="278681"/>
    <lineage>
        <taxon>Eukaryota</taxon>
        <taxon>Fungi</taxon>
        <taxon>Fungi incertae sedis</taxon>
        <taxon>Olpidiomycota</taxon>
        <taxon>Olpidiomycotina</taxon>
        <taxon>Olpidiomycetes</taxon>
        <taxon>Olpidiales</taxon>
        <taxon>Olpidiaceae</taxon>
        <taxon>Olpidium</taxon>
    </lineage>
</organism>
<dbReference type="InterPro" id="IPR016024">
    <property type="entry name" value="ARM-type_fold"/>
</dbReference>
<dbReference type="InterPro" id="IPR014768">
    <property type="entry name" value="GBD/FH3_dom"/>
</dbReference>
<dbReference type="GO" id="GO:0030866">
    <property type="term" value="P:cortical actin cytoskeleton organization"/>
    <property type="evidence" value="ECO:0007669"/>
    <property type="project" value="TreeGrafter"/>
</dbReference>
<dbReference type="PANTHER" id="PTHR45857">
    <property type="entry name" value="FORMIN-LIKE PROTEIN"/>
    <property type="match status" value="1"/>
</dbReference>
<dbReference type="InterPro" id="IPR043592">
    <property type="entry name" value="FMNL_animal"/>
</dbReference>
<dbReference type="GO" id="GO:0016477">
    <property type="term" value="P:cell migration"/>
    <property type="evidence" value="ECO:0007669"/>
    <property type="project" value="TreeGrafter"/>
</dbReference>
<sequence>MNNRVGLSAVLECPGSLLTIAMALRARSLRTRMLVLEMLSAVCLIPGGHRPVVQAMSDLVGCLGERARFETVINCLNLYGGVRGWPGPNERTVEVQAACLSFLNSLIYGGPGGTSLEFRMHLRFEFTILGIESLLQRLRSVVNEYLETQLHIYESRALADEEEVAARAGLPLGGLQPSVSTEAGVAPVTLHDPEKIAGMLMSSLRQTRSWIPFVNTLAHALLLPSNPIKKQKYWCLIESLVVQLVLQQNGSDPDPNYSKLKVDAESVIAQTIEADRLKEVEERLQKQLEKNARMERELETRKEAPGKHARECCLFRVLPGLRRPPTLDAAIHTTRKFDAGALFPFFQPTSR</sequence>
<feature type="domain" description="GBD/FH3" evidence="2">
    <location>
        <begin position="1"/>
        <end position="252"/>
    </location>
</feature>
<dbReference type="Gene3D" id="1.10.238.150">
    <property type="entry name" value="Formin, FH3 diaphanous domain"/>
    <property type="match status" value="1"/>
</dbReference>
<evidence type="ECO:0000313" key="3">
    <source>
        <dbReference type="EMBL" id="KAG5456475.1"/>
    </source>
</evidence>
<dbReference type="PANTHER" id="PTHR45857:SF9">
    <property type="entry name" value="MULTIPLE WING HAIRS, ISOFORM C"/>
    <property type="match status" value="1"/>
</dbReference>
<dbReference type="InterPro" id="IPR011989">
    <property type="entry name" value="ARM-like"/>
</dbReference>
<accession>A0A8H7ZNM1</accession>
<dbReference type="SUPFAM" id="SSF48371">
    <property type="entry name" value="ARM repeat"/>
    <property type="match status" value="1"/>
</dbReference>
<protein>
    <submittedName>
        <fullName evidence="3">Armadillo-type protein</fullName>
    </submittedName>
</protein>
<keyword evidence="4" id="KW-1185">Reference proteome</keyword>
<feature type="coiled-coil region" evidence="1">
    <location>
        <begin position="274"/>
        <end position="304"/>
    </location>
</feature>
<dbReference type="SMART" id="SM01139">
    <property type="entry name" value="Drf_FH3"/>
    <property type="match status" value="1"/>
</dbReference>
<dbReference type="InterPro" id="IPR010472">
    <property type="entry name" value="FH3_dom"/>
</dbReference>
<comment type="caution">
    <text evidence="3">The sequence shown here is derived from an EMBL/GenBank/DDBJ whole genome shotgun (WGS) entry which is preliminary data.</text>
</comment>
<proteinExistence type="predicted"/>
<evidence type="ECO:0000313" key="4">
    <source>
        <dbReference type="Proteomes" id="UP000673691"/>
    </source>
</evidence>
<evidence type="ECO:0000259" key="2">
    <source>
        <dbReference type="PROSITE" id="PS51232"/>
    </source>
</evidence>
<keyword evidence="1" id="KW-0175">Coiled coil</keyword>
<dbReference type="Proteomes" id="UP000673691">
    <property type="component" value="Unassembled WGS sequence"/>
</dbReference>
<dbReference type="Pfam" id="PF06367">
    <property type="entry name" value="Drf_FH3"/>
    <property type="match status" value="1"/>
</dbReference>
<dbReference type="OrthoDB" id="1668162at2759"/>
<gene>
    <name evidence="3" type="ORF">BJ554DRAFT_3782</name>
</gene>
<dbReference type="EMBL" id="JAEFCI010011690">
    <property type="protein sequence ID" value="KAG5456475.1"/>
    <property type="molecule type" value="Genomic_DNA"/>
</dbReference>